<sequence length="289" mass="30872">MTDIIDIHPHVISPDTAAYPLKPLGGNQSKWSEAHPTSHEDLIAAMDGAGVSKAVVVQASTAYGHDNSYLADSVAAHPDRFTGVFSVDVMAEDAVEKIQYWQGKGLSGLRLFTTGSTMPGQAGWLGDPASFPAWAHAEKTGLPVCVQMRPEGIPALTGLLERFPGAIVILDHLARPVLEDGAPYAAAQGLWDLAAHPGVHLKLTLRNIEAAQTGASRLEDFLAHILDLFGASRIAWGSNFPAAERTLAYIVERAQEALAPLPEADRRMIFSGTARKLYPVLAEMPGVEA</sequence>
<dbReference type="AlphaFoldDB" id="A0AAU8AS74"/>
<evidence type="ECO:0000256" key="1">
    <source>
        <dbReference type="ARBA" id="ARBA00038310"/>
    </source>
</evidence>
<dbReference type="Pfam" id="PF04909">
    <property type="entry name" value="Amidohydro_2"/>
    <property type="match status" value="1"/>
</dbReference>
<dbReference type="GO" id="GO:0016787">
    <property type="term" value="F:hydrolase activity"/>
    <property type="evidence" value="ECO:0007669"/>
    <property type="project" value="InterPro"/>
</dbReference>
<dbReference type="RefSeq" id="WP_353476622.1">
    <property type="nucleotide sequence ID" value="NZ_CP123389.1"/>
</dbReference>
<dbReference type="PANTHER" id="PTHR43569">
    <property type="entry name" value="AMIDOHYDROLASE"/>
    <property type="match status" value="1"/>
</dbReference>
<organism evidence="3">
    <name type="scientific">Alloyangia sp. H15</name>
    <dbReference type="NCBI Taxonomy" id="3029062"/>
    <lineage>
        <taxon>Bacteria</taxon>
        <taxon>Pseudomonadati</taxon>
        <taxon>Pseudomonadota</taxon>
        <taxon>Alphaproteobacteria</taxon>
        <taxon>Rhodobacterales</taxon>
        <taxon>Roseobacteraceae</taxon>
        <taxon>Alloyangia</taxon>
    </lineage>
</organism>
<feature type="domain" description="Amidohydrolase-related" evidence="2">
    <location>
        <begin position="5"/>
        <end position="279"/>
    </location>
</feature>
<proteinExistence type="inferred from homology"/>
<protein>
    <submittedName>
        <fullName evidence="3">Amidohydrolase family protein</fullName>
    </submittedName>
</protein>
<evidence type="ECO:0000313" key="3">
    <source>
        <dbReference type="EMBL" id="XCC97731.1"/>
    </source>
</evidence>
<dbReference type="Gene3D" id="3.20.20.140">
    <property type="entry name" value="Metal-dependent hydrolases"/>
    <property type="match status" value="1"/>
</dbReference>
<evidence type="ECO:0000259" key="2">
    <source>
        <dbReference type="Pfam" id="PF04909"/>
    </source>
</evidence>
<dbReference type="SUPFAM" id="SSF51556">
    <property type="entry name" value="Metallo-dependent hydrolases"/>
    <property type="match status" value="1"/>
</dbReference>
<accession>A0AAU8AS74</accession>
<reference evidence="3" key="1">
    <citation type="submission" date="2023-02" db="EMBL/GenBank/DDBJ databases">
        <title>Description and genomic characterization of Salipiger bruguierae sp. nov., isolated from the sediment of mangrove plant Bruguiera sexangula.</title>
        <authorList>
            <person name="Long M."/>
        </authorList>
    </citation>
    <scope>NUCLEOTIDE SEQUENCE</scope>
    <source>
        <strain evidence="3">H15</strain>
        <plasmid evidence="3">unnamed4</plasmid>
    </source>
</reference>
<name>A0AAU8AS74_9RHOB</name>
<dbReference type="InterPro" id="IPR052350">
    <property type="entry name" value="Metallo-dep_Lactonases"/>
</dbReference>
<geneLocation type="plasmid" evidence="3">
    <name>unnamed4</name>
</geneLocation>
<dbReference type="PANTHER" id="PTHR43569:SF2">
    <property type="entry name" value="AMIDOHYDROLASE-RELATED DOMAIN-CONTAINING PROTEIN"/>
    <property type="match status" value="1"/>
</dbReference>
<dbReference type="InterPro" id="IPR006680">
    <property type="entry name" value="Amidohydro-rel"/>
</dbReference>
<dbReference type="EMBL" id="CP123389">
    <property type="protein sequence ID" value="XCC97731.1"/>
    <property type="molecule type" value="Genomic_DNA"/>
</dbReference>
<keyword evidence="3" id="KW-0614">Plasmid</keyword>
<dbReference type="InterPro" id="IPR032466">
    <property type="entry name" value="Metal_Hydrolase"/>
</dbReference>
<gene>
    <name evidence="3" type="ORF">PVT71_27930</name>
</gene>
<comment type="similarity">
    <text evidence="1">Belongs to the metallo-dependent hydrolases superfamily.</text>
</comment>